<dbReference type="PROSITE" id="PS00107">
    <property type="entry name" value="PROTEIN_KINASE_ATP"/>
    <property type="match status" value="1"/>
</dbReference>
<feature type="compositionally biased region" description="Polar residues" evidence="10">
    <location>
        <begin position="384"/>
        <end position="399"/>
    </location>
</feature>
<dbReference type="PANTHER" id="PTHR24055">
    <property type="entry name" value="MITOGEN-ACTIVATED PROTEIN KINASE"/>
    <property type="match status" value="1"/>
</dbReference>
<dbReference type="GO" id="GO:0005524">
    <property type="term" value="F:ATP binding"/>
    <property type="evidence" value="ECO:0007669"/>
    <property type="project" value="UniProtKB-UniRule"/>
</dbReference>
<dbReference type="PROSITE" id="PS50011">
    <property type="entry name" value="PROTEIN_KINASE_DOM"/>
    <property type="match status" value="1"/>
</dbReference>
<dbReference type="InterPro" id="IPR050117">
    <property type="entry name" value="MAPK"/>
</dbReference>
<evidence type="ECO:0000256" key="7">
    <source>
        <dbReference type="PROSITE-ProRule" id="PRU10141"/>
    </source>
</evidence>
<evidence type="ECO:0000256" key="5">
    <source>
        <dbReference type="ARBA" id="ARBA00022777"/>
    </source>
</evidence>
<dbReference type="InterPro" id="IPR000719">
    <property type="entry name" value="Prot_kinase_dom"/>
</dbReference>
<sequence length="428" mass="48682">MAEVNSSLPRSTSLPSLTNPISAKYSFRKMIGKGAYGTVWVARNRETNEEVAIKKIGARNFENVMWAKRALRELKLLRHLHGNDNITSFIDAEANSADPQDFSELYLVEGLMEADLAQIIKSKQRLTDEHHQYFIYQILRGLKWMHSAGIVHRDLKPGNVLVNSHCELRICDFGLARGQPEKNAHLVQTEYVATRYYRAPEVILSPRHYGKALDLWSVGCIFGELLLGRVMFKGQDYVDQLKIIFEVLGTPPDLESMGLCSPKVLRLLASWRKWTKIPLEKIFPKNANPGGLDLIDRLLTFSPTERITAQEALTHPYLEAYHLEEDEPVHPKQFDFAFEWADDISSIKELIIEELRAIKAEQKNKVQIDNSKKTDHEREKLLSPRQTSHPPQLPAQQPEDNAAEDPAITEVHQAGSIEEELADLHIAA</sequence>
<accession>A0A0L0H6D0</accession>
<dbReference type="Gene3D" id="3.30.200.20">
    <property type="entry name" value="Phosphorylase Kinase, domain 1"/>
    <property type="match status" value="1"/>
</dbReference>
<reference evidence="12 13" key="1">
    <citation type="submission" date="2009-08" db="EMBL/GenBank/DDBJ databases">
        <title>The Genome Sequence of Spizellomyces punctatus strain DAOM BR117.</title>
        <authorList>
            <consortium name="The Broad Institute Genome Sequencing Platform"/>
            <person name="Russ C."/>
            <person name="Cuomo C."/>
            <person name="Shea T."/>
            <person name="Young S.K."/>
            <person name="Zeng Q."/>
            <person name="Koehrsen M."/>
            <person name="Haas B."/>
            <person name="Borodovsky M."/>
            <person name="Guigo R."/>
            <person name="Alvarado L."/>
            <person name="Berlin A."/>
            <person name="Bochicchio J."/>
            <person name="Borenstein D."/>
            <person name="Chapman S."/>
            <person name="Chen Z."/>
            <person name="Engels R."/>
            <person name="Freedman E."/>
            <person name="Gellesch M."/>
            <person name="Goldberg J."/>
            <person name="Griggs A."/>
            <person name="Gujja S."/>
            <person name="Heiman D."/>
            <person name="Hepburn T."/>
            <person name="Howarth C."/>
            <person name="Jen D."/>
            <person name="Larson L."/>
            <person name="Lewis B."/>
            <person name="Mehta T."/>
            <person name="Park D."/>
            <person name="Pearson M."/>
            <person name="Roberts A."/>
            <person name="Saif S."/>
            <person name="Shenoy N."/>
            <person name="Sisk P."/>
            <person name="Stolte C."/>
            <person name="Sykes S."/>
            <person name="Thomson T."/>
            <person name="Walk T."/>
            <person name="White J."/>
            <person name="Yandava C."/>
            <person name="Burger G."/>
            <person name="Gray M.W."/>
            <person name="Holland P.W.H."/>
            <person name="King N."/>
            <person name="Lang F.B.F."/>
            <person name="Roger A.J."/>
            <person name="Ruiz-Trillo I."/>
            <person name="Lander E."/>
            <person name="Nusbaum C."/>
        </authorList>
    </citation>
    <scope>NUCLEOTIDE SEQUENCE [LARGE SCALE GENOMIC DNA]</scope>
    <source>
        <strain evidence="12 13">DAOM BR117</strain>
    </source>
</reference>
<comment type="catalytic activity">
    <reaction evidence="9">
        <text>L-threonyl-[protein] + ATP = O-phospho-L-threonyl-[protein] + ADP + H(+)</text>
        <dbReference type="Rhea" id="RHEA:46608"/>
        <dbReference type="Rhea" id="RHEA-COMP:11060"/>
        <dbReference type="Rhea" id="RHEA-COMP:11605"/>
        <dbReference type="ChEBI" id="CHEBI:15378"/>
        <dbReference type="ChEBI" id="CHEBI:30013"/>
        <dbReference type="ChEBI" id="CHEBI:30616"/>
        <dbReference type="ChEBI" id="CHEBI:61977"/>
        <dbReference type="ChEBI" id="CHEBI:456216"/>
        <dbReference type="EC" id="2.7.11.24"/>
    </reaction>
</comment>
<feature type="compositionally biased region" description="Basic and acidic residues" evidence="10">
    <location>
        <begin position="364"/>
        <end position="382"/>
    </location>
</feature>
<keyword evidence="6 7" id="KW-0067">ATP-binding</keyword>
<dbReference type="GeneID" id="27691590"/>
<keyword evidence="4 7" id="KW-0547">Nucleotide-binding</keyword>
<dbReference type="PROSITE" id="PS01351">
    <property type="entry name" value="MAPK"/>
    <property type="match status" value="1"/>
</dbReference>
<dbReference type="InterPro" id="IPR008271">
    <property type="entry name" value="Ser/Thr_kinase_AS"/>
</dbReference>
<keyword evidence="5 9" id="KW-0418">Kinase</keyword>
<dbReference type="FunFam" id="1.10.510.10:FF:000040">
    <property type="entry name" value="Mitogen-activated protein kinase"/>
    <property type="match status" value="1"/>
</dbReference>
<dbReference type="InParanoid" id="A0A0L0H6D0"/>
<dbReference type="STRING" id="645134.A0A0L0H6D0"/>
<evidence type="ECO:0000256" key="1">
    <source>
        <dbReference type="ARBA" id="ARBA00012411"/>
    </source>
</evidence>
<dbReference type="SUPFAM" id="SSF56112">
    <property type="entry name" value="Protein kinase-like (PK-like)"/>
    <property type="match status" value="1"/>
</dbReference>
<evidence type="ECO:0000256" key="8">
    <source>
        <dbReference type="RuleBase" id="RU000304"/>
    </source>
</evidence>
<feature type="region of interest" description="Disordered" evidence="10">
    <location>
        <begin position="364"/>
        <end position="428"/>
    </location>
</feature>
<evidence type="ECO:0000256" key="6">
    <source>
        <dbReference type="ARBA" id="ARBA00022840"/>
    </source>
</evidence>
<dbReference type="eggNOG" id="KOG0660">
    <property type="taxonomic scope" value="Eukaryota"/>
</dbReference>
<evidence type="ECO:0000256" key="9">
    <source>
        <dbReference type="RuleBase" id="RU361165"/>
    </source>
</evidence>
<dbReference type="RefSeq" id="XP_016604313.1">
    <property type="nucleotide sequence ID" value="XM_016756580.1"/>
</dbReference>
<name>A0A0L0H6D0_SPIPD</name>
<evidence type="ECO:0000259" key="11">
    <source>
        <dbReference type="PROSITE" id="PS50011"/>
    </source>
</evidence>
<dbReference type="InterPro" id="IPR011009">
    <property type="entry name" value="Kinase-like_dom_sf"/>
</dbReference>
<dbReference type="PROSITE" id="PS00108">
    <property type="entry name" value="PROTEIN_KINASE_ST"/>
    <property type="match status" value="1"/>
</dbReference>
<evidence type="ECO:0000313" key="13">
    <source>
        <dbReference type="Proteomes" id="UP000053201"/>
    </source>
</evidence>
<evidence type="ECO:0000256" key="4">
    <source>
        <dbReference type="ARBA" id="ARBA00022741"/>
    </source>
</evidence>
<comment type="cofactor">
    <cofactor evidence="9">
        <name>Mg(2+)</name>
        <dbReference type="ChEBI" id="CHEBI:18420"/>
    </cofactor>
</comment>
<dbReference type="VEuPathDB" id="FungiDB:SPPG_08425"/>
<dbReference type="EMBL" id="KQ257470">
    <property type="protein sequence ID" value="KNC96273.1"/>
    <property type="molecule type" value="Genomic_DNA"/>
</dbReference>
<dbReference type="Pfam" id="PF00069">
    <property type="entry name" value="Pkinase"/>
    <property type="match status" value="1"/>
</dbReference>
<dbReference type="OrthoDB" id="192887at2759"/>
<gene>
    <name evidence="12" type="ORF">SPPG_08425</name>
</gene>
<dbReference type="Gene3D" id="1.10.510.10">
    <property type="entry name" value="Transferase(Phosphotransferase) domain 1"/>
    <property type="match status" value="1"/>
</dbReference>
<evidence type="ECO:0000313" key="12">
    <source>
        <dbReference type="EMBL" id="KNC96273.1"/>
    </source>
</evidence>
<comment type="similarity">
    <text evidence="9">Belongs to the protein kinase superfamily. Ser/Thr protein kinase family. MAP kinase subfamily.</text>
</comment>
<dbReference type="AlphaFoldDB" id="A0A0L0H6D0"/>
<dbReference type="EC" id="2.7.11.24" evidence="1 9"/>
<dbReference type="SMART" id="SM00220">
    <property type="entry name" value="S_TKc"/>
    <property type="match status" value="1"/>
</dbReference>
<dbReference type="OMA" id="NKEPVCP"/>
<keyword evidence="13" id="KW-1185">Reference proteome</keyword>
<proteinExistence type="inferred from homology"/>
<dbReference type="Proteomes" id="UP000053201">
    <property type="component" value="Unassembled WGS sequence"/>
</dbReference>
<feature type="binding site" evidence="7">
    <location>
        <position position="55"/>
    </location>
    <ligand>
        <name>ATP</name>
        <dbReference type="ChEBI" id="CHEBI:30616"/>
    </ligand>
</feature>
<protein>
    <recommendedName>
        <fullName evidence="1 9">Mitogen-activated protein kinase</fullName>
        <ecNumber evidence="1 9">2.7.11.24</ecNumber>
    </recommendedName>
</protein>
<keyword evidence="2 8" id="KW-0723">Serine/threonine-protein kinase</keyword>
<keyword evidence="3 9" id="KW-0808">Transferase</keyword>
<dbReference type="InterPro" id="IPR003527">
    <property type="entry name" value="MAP_kinase_CS"/>
</dbReference>
<comment type="activity regulation">
    <text evidence="9">Activated by threonine and tyrosine phosphorylation.</text>
</comment>
<keyword evidence="9" id="KW-0460">Magnesium</keyword>
<dbReference type="InterPro" id="IPR017441">
    <property type="entry name" value="Protein_kinase_ATP_BS"/>
</dbReference>
<feature type="domain" description="Protein kinase" evidence="11">
    <location>
        <begin position="25"/>
        <end position="318"/>
    </location>
</feature>
<dbReference type="GO" id="GO:0004707">
    <property type="term" value="F:MAP kinase activity"/>
    <property type="evidence" value="ECO:0007669"/>
    <property type="project" value="UniProtKB-EC"/>
</dbReference>
<evidence type="ECO:0000256" key="3">
    <source>
        <dbReference type="ARBA" id="ARBA00022679"/>
    </source>
</evidence>
<organism evidence="12 13">
    <name type="scientific">Spizellomyces punctatus (strain DAOM BR117)</name>
    <dbReference type="NCBI Taxonomy" id="645134"/>
    <lineage>
        <taxon>Eukaryota</taxon>
        <taxon>Fungi</taxon>
        <taxon>Fungi incertae sedis</taxon>
        <taxon>Chytridiomycota</taxon>
        <taxon>Chytridiomycota incertae sedis</taxon>
        <taxon>Chytridiomycetes</taxon>
        <taxon>Spizellomycetales</taxon>
        <taxon>Spizellomycetaceae</taxon>
        <taxon>Spizellomyces</taxon>
    </lineage>
</organism>
<evidence type="ECO:0000256" key="10">
    <source>
        <dbReference type="SAM" id="MobiDB-lite"/>
    </source>
</evidence>
<dbReference type="CDD" id="cd07834">
    <property type="entry name" value="STKc_MAPK"/>
    <property type="match status" value="1"/>
</dbReference>
<evidence type="ECO:0000256" key="2">
    <source>
        <dbReference type="ARBA" id="ARBA00022527"/>
    </source>
</evidence>